<protein>
    <submittedName>
        <fullName evidence="1">PD-(D/E)XK motif protein</fullName>
    </submittedName>
</protein>
<dbReference type="RefSeq" id="WP_049786264.1">
    <property type="nucleotide sequence ID" value="NC_014532.2"/>
</dbReference>
<reference evidence="1 2" key="1">
    <citation type="submission" date="2023-11" db="EMBL/GenBank/DDBJ databases">
        <title>MicrobeMod: A computational toolkit for identifying prokaryotic methylation and restriction-modification with nanopore sequencing.</title>
        <authorList>
            <person name="Crits-Christoph A."/>
            <person name="Kang S.C."/>
            <person name="Lee H."/>
            <person name="Ostrov N."/>
        </authorList>
    </citation>
    <scope>NUCLEOTIDE SEQUENCE [LARGE SCALE GENOMIC DNA]</scope>
    <source>
        <strain evidence="1 2">ATCC 33173</strain>
    </source>
</reference>
<proteinExistence type="predicted"/>
<organism evidence="1 2">
    <name type="scientific">Halomonas elongata (strain ATCC 33173 / DSM 2581 / NBRC 15536 / NCIMB 2198 / 1H9)</name>
    <dbReference type="NCBI Taxonomy" id="768066"/>
    <lineage>
        <taxon>Bacteria</taxon>
        <taxon>Pseudomonadati</taxon>
        <taxon>Pseudomonadota</taxon>
        <taxon>Gammaproteobacteria</taxon>
        <taxon>Oceanospirillales</taxon>
        <taxon>Halomonadaceae</taxon>
        <taxon>Halomonas</taxon>
    </lineage>
</organism>
<name>A0ABZ0T793_HALED</name>
<dbReference type="GeneID" id="91011857"/>
<dbReference type="EMBL" id="CP139472">
    <property type="protein sequence ID" value="WPU46903.1"/>
    <property type="molecule type" value="Genomic_DNA"/>
</dbReference>
<dbReference type="Proteomes" id="UP001322512">
    <property type="component" value="Chromosome"/>
</dbReference>
<evidence type="ECO:0000313" key="2">
    <source>
        <dbReference type="Proteomes" id="UP001322512"/>
    </source>
</evidence>
<accession>A0ABZ0T793</accession>
<keyword evidence="2" id="KW-1185">Reference proteome</keyword>
<gene>
    <name evidence="1" type="ORF">SR933_16885</name>
</gene>
<evidence type="ECO:0000313" key="1">
    <source>
        <dbReference type="EMBL" id="WPU46903.1"/>
    </source>
</evidence>
<dbReference type="Pfam" id="PF14390">
    <property type="entry name" value="DUF4420"/>
    <property type="match status" value="1"/>
</dbReference>
<sequence length="332" mass="36514">MSDERRDLWSELKASGKGDGRLEIPSLATGVDSGYGKVRYSLGENGERRLLIPVGKARSGKEVGETGSLKVHVSWLSLTGNSQQFIDLICTDPTLEQVFGELVDDIVARIAAGTESFAAVRGTLDDFRALLFPRRATEVSSDTLLGLLGELYVLSLLARRDECAVDCWVGPMEQRHDFRTKDRAIEVKTTRRSDTTHVTIHGIDQLQPPSDGRLLLIRVTLEPAPDGSIRLEELYRELLAAGVSRQALGERLQEVGCENPLDPAWNAYAFSLDSLTAWEITEGFPRLTGGELKREALDAGVSRIQYVVDLAAAGGHLMGETQLTVWFDEMMA</sequence>
<dbReference type="InterPro" id="IPR025534">
    <property type="entry name" value="DUF4420"/>
</dbReference>